<gene>
    <name evidence="7" type="primary">gabT</name>
    <name evidence="7" type="ordered locus">BN4_20146</name>
</gene>
<name>M1WY89_PSEP2</name>
<dbReference type="Proteomes" id="UP000011724">
    <property type="component" value="Chromosome"/>
</dbReference>
<dbReference type="RefSeq" id="WP_015416250.1">
    <property type="nucleotide sequence ID" value="NC_020409.1"/>
</dbReference>
<dbReference type="NCBIfam" id="TIGR00700">
    <property type="entry name" value="GABAtrnsam"/>
    <property type="match status" value="1"/>
</dbReference>
<evidence type="ECO:0000313" key="7">
    <source>
        <dbReference type="EMBL" id="CCH50208.1"/>
    </source>
</evidence>
<dbReference type="FunFam" id="3.40.640.10:FF:000013">
    <property type="entry name" value="4-aminobutyrate aminotransferase"/>
    <property type="match status" value="1"/>
</dbReference>
<dbReference type="EMBL" id="FO203427">
    <property type="protein sequence ID" value="CCH50208.1"/>
    <property type="molecule type" value="Genomic_DNA"/>
</dbReference>
<dbReference type="STRING" id="1322246.BN4_20146"/>
<dbReference type="InterPro" id="IPR015421">
    <property type="entry name" value="PyrdxlP-dep_Trfase_major"/>
</dbReference>
<comment type="cofactor">
    <cofactor evidence="1">
        <name>pyridoxal 5'-phosphate</name>
        <dbReference type="ChEBI" id="CHEBI:597326"/>
    </cofactor>
</comment>
<protein>
    <submittedName>
        <fullName evidence="7">Putative 4-aminobutyrate aminotransferase</fullName>
        <ecNumber evidence="7">2.6.1.19</ecNumber>
        <ecNumber evidence="7">2.6.1.22</ecNumber>
    </submittedName>
</protein>
<evidence type="ECO:0000256" key="5">
    <source>
        <dbReference type="ARBA" id="ARBA00022898"/>
    </source>
</evidence>
<reference evidence="8" key="2">
    <citation type="journal article" date="2013" name="Stand. Genomic Sci.">
        <title>Complete genome sequence of Desulfocapsa sulfexigens, a marine deltaproteobacterium specialized in disproportionating inorganic sulfur compounds.</title>
        <authorList>
            <person name="Finster K.W."/>
            <person name="Kjeldsen K.U."/>
            <person name="Kube M."/>
            <person name="Reinhardt R."/>
            <person name="Mussmann M."/>
            <person name="Amann R."/>
            <person name="Schreiber L."/>
        </authorList>
    </citation>
    <scope>NUCLEOTIDE SEQUENCE [LARGE SCALE GENOMIC DNA]</scope>
    <source>
        <strain evidence="8">DSM 10523 / SB164P1</strain>
    </source>
</reference>
<dbReference type="Gene3D" id="3.40.640.10">
    <property type="entry name" value="Type I PLP-dependent aspartate aminotransferase-like (Major domain)"/>
    <property type="match status" value="1"/>
</dbReference>
<dbReference type="Pfam" id="PF00202">
    <property type="entry name" value="Aminotran_3"/>
    <property type="match status" value="1"/>
</dbReference>
<comment type="similarity">
    <text evidence="2 6">Belongs to the class-III pyridoxal-phosphate-dependent aminotransferase family.</text>
</comment>
<keyword evidence="4 7" id="KW-0808">Transferase</keyword>
<evidence type="ECO:0000256" key="2">
    <source>
        <dbReference type="ARBA" id="ARBA00008954"/>
    </source>
</evidence>
<evidence type="ECO:0000256" key="4">
    <source>
        <dbReference type="ARBA" id="ARBA00022679"/>
    </source>
</evidence>
<dbReference type="SUPFAM" id="SSF53383">
    <property type="entry name" value="PLP-dependent transferases"/>
    <property type="match status" value="1"/>
</dbReference>
<keyword evidence="3 7" id="KW-0032">Aminotransferase</keyword>
<evidence type="ECO:0000256" key="3">
    <source>
        <dbReference type="ARBA" id="ARBA00022576"/>
    </source>
</evidence>
<dbReference type="PROSITE" id="PS00600">
    <property type="entry name" value="AA_TRANSFER_CLASS_3"/>
    <property type="match status" value="1"/>
</dbReference>
<dbReference type="EC" id="2.6.1.19" evidence="7"/>
<dbReference type="GO" id="GO:0047298">
    <property type="term" value="F:(S)-3-amino-2-methylpropionate transaminase activity"/>
    <property type="evidence" value="ECO:0007669"/>
    <property type="project" value="UniProtKB-EC"/>
</dbReference>
<dbReference type="InterPro" id="IPR015424">
    <property type="entry name" value="PyrdxlP-dep_Trfase"/>
</dbReference>
<dbReference type="HOGENOM" id="CLU_016922_10_0_7"/>
<proteinExistence type="inferred from homology"/>
<organism evidence="7 8">
    <name type="scientific">Pseudodesulfovibrio piezophilus (strain DSM 21447 / JCM 15486 / C1TLV30)</name>
    <name type="common">Desulfovibrio piezophilus</name>
    <dbReference type="NCBI Taxonomy" id="1322246"/>
    <lineage>
        <taxon>Bacteria</taxon>
        <taxon>Pseudomonadati</taxon>
        <taxon>Thermodesulfobacteriota</taxon>
        <taxon>Desulfovibrionia</taxon>
        <taxon>Desulfovibrionales</taxon>
        <taxon>Desulfovibrionaceae</taxon>
    </lineage>
</organism>
<dbReference type="PIRSF" id="PIRSF000521">
    <property type="entry name" value="Transaminase_4ab_Lys_Orn"/>
    <property type="match status" value="1"/>
</dbReference>
<dbReference type="InterPro" id="IPR005814">
    <property type="entry name" value="Aminotrans_3"/>
</dbReference>
<dbReference type="OrthoDB" id="9801834at2"/>
<evidence type="ECO:0000256" key="6">
    <source>
        <dbReference type="RuleBase" id="RU003560"/>
    </source>
</evidence>
<dbReference type="BioCyc" id="DPIE1322246:BN4_RS14960-MONOMER"/>
<dbReference type="InterPro" id="IPR015422">
    <property type="entry name" value="PyrdxlP-dep_Trfase_small"/>
</dbReference>
<dbReference type="AlphaFoldDB" id="M1WY89"/>
<dbReference type="InterPro" id="IPR004632">
    <property type="entry name" value="4NH2But_aminotransferase_bac"/>
</dbReference>
<dbReference type="GO" id="GO:0034386">
    <property type="term" value="F:4-aminobutyrate:2-oxoglutarate transaminase activity"/>
    <property type="evidence" value="ECO:0007669"/>
    <property type="project" value="UniProtKB-EC"/>
</dbReference>
<dbReference type="KEGG" id="dpi:BN4_20146"/>
<keyword evidence="8" id="KW-1185">Reference proteome</keyword>
<accession>M1WY89</accession>
<dbReference type="eggNOG" id="COG0160">
    <property type="taxonomic scope" value="Bacteria"/>
</dbReference>
<sequence length="434" mass="46628">MTQSSQDVLSRRAKAVPPGVFNATKIIAAKAEGAVITDIEGREYIDFAGGIGVVNIGHNSPRVVAAIKEQADKLLHSCFHIVMYEGYISLAEKLIKIAPGNFEKRAALFNSGAEAVENAIKISRKATGKQGVVVFENSFHGRTLLTMSLTSKVKPYKFGFGPFAPEIYRIPHAYCYRCPIGREYPSCDVGCADALSKMFIGQSAPENIACLIVEPVSGEGGFITPPKEYYAKLKAICEENDIVFIADEIQSGFGRTGRMLAMEHWGVVPDLTTVAKSMGGGMPISAVVGKAELMDAPQVGGLGGTYGGNPVCAAASLAAIETIEEDNLLAVAEKLGETLRTKFEGLMDKFPIIGDVRGKGPMLALELVHSRETKEPAADKTRELVAYCLERGLILLSCGNYGNVIRTLMPLVITEEQVEKALSIMEEGFVAISK</sequence>
<evidence type="ECO:0000313" key="8">
    <source>
        <dbReference type="Proteomes" id="UP000011724"/>
    </source>
</evidence>
<evidence type="ECO:0000256" key="1">
    <source>
        <dbReference type="ARBA" id="ARBA00001933"/>
    </source>
</evidence>
<dbReference type="InterPro" id="IPR049704">
    <property type="entry name" value="Aminotrans_3_PPA_site"/>
</dbReference>
<dbReference type="InterPro" id="IPR050103">
    <property type="entry name" value="Class-III_PLP-dep_AT"/>
</dbReference>
<dbReference type="PATRIC" id="fig|879567.3.peg.3205"/>
<reference evidence="7 8" key="1">
    <citation type="journal article" date="2013" name="PLoS ONE">
        <title>The first genomic and proteomic characterization of a deep-sea sulfate reducer: insights into the piezophilic lifestyle of Desulfovibrio piezophilus.</title>
        <authorList>
            <person name="Pradel N."/>
            <person name="Ji B."/>
            <person name="Gimenez G."/>
            <person name="Talla E."/>
            <person name="Lenoble P."/>
            <person name="Garel M."/>
            <person name="Tamburini C."/>
            <person name="Fourquet P."/>
            <person name="Lebrun R."/>
            <person name="Bertin P."/>
            <person name="Denis Y."/>
            <person name="Pophillat M."/>
            <person name="Barbe V."/>
            <person name="Ollivier B."/>
            <person name="Dolla A."/>
        </authorList>
    </citation>
    <scope>NUCLEOTIDE SEQUENCE [LARGE SCALE GENOMIC DNA]</scope>
    <source>
        <strain evidence="8">DSM 10523 / SB164P1</strain>
    </source>
</reference>
<dbReference type="CDD" id="cd00610">
    <property type="entry name" value="OAT_like"/>
    <property type="match status" value="1"/>
</dbReference>
<dbReference type="GO" id="GO:0009448">
    <property type="term" value="P:gamma-aminobutyric acid metabolic process"/>
    <property type="evidence" value="ECO:0007669"/>
    <property type="project" value="InterPro"/>
</dbReference>
<keyword evidence="5 6" id="KW-0663">Pyridoxal phosphate</keyword>
<dbReference type="Gene3D" id="3.90.1150.10">
    <property type="entry name" value="Aspartate Aminotransferase, domain 1"/>
    <property type="match status" value="1"/>
</dbReference>
<dbReference type="GO" id="GO:0030170">
    <property type="term" value="F:pyridoxal phosphate binding"/>
    <property type="evidence" value="ECO:0007669"/>
    <property type="project" value="InterPro"/>
</dbReference>
<dbReference type="EC" id="2.6.1.22" evidence="7"/>
<dbReference type="GO" id="GO:0042802">
    <property type="term" value="F:identical protein binding"/>
    <property type="evidence" value="ECO:0007669"/>
    <property type="project" value="TreeGrafter"/>
</dbReference>
<dbReference type="PANTHER" id="PTHR11986">
    <property type="entry name" value="AMINOTRANSFERASE CLASS III"/>
    <property type="match status" value="1"/>
</dbReference>